<evidence type="ECO:0000313" key="1">
    <source>
        <dbReference type="EMBL" id="CAG8775701.1"/>
    </source>
</evidence>
<name>A0ACA9R4E0_9GLOM</name>
<feature type="non-terminal residue" evidence="1">
    <location>
        <position position="1"/>
    </location>
</feature>
<keyword evidence="2" id="KW-1185">Reference proteome</keyword>
<accession>A0ACA9R4E0</accession>
<protein>
    <submittedName>
        <fullName evidence="1">14978_t:CDS:1</fullName>
    </submittedName>
</protein>
<dbReference type="Proteomes" id="UP000789366">
    <property type="component" value="Unassembled WGS sequence"/>
</dbReference>
<dbReference type="EMBL" id="CAJVPW010056930">
    <property type="protein sequence ID" value="CAG8775701.1"/>
    <property type="molecule type" value="Genomic_DNA"/>
</dbReference>
<organism evidence="1 2">
    <name type="scientific">Cetraspora pellucida</name>
    <dbReference type="NCBI Taxonomy" id="1433469"/>
    <lineage>
        <taxon>Eukaryota</taxon>
        <taxon>Fungi</taxon>
        <taxon>Fungi incertae sedis</taxon>
        <taxon>Mucoromycota</taxon>
        <taxon>Glomeromycotina</taxon>
        <taxon>Glomeromycetes</taxon>
        <taxon>Diversisporales</taxon>
        <taxon>Gigasporaceae</taxon>
        <taxon>Cetraspora</taxon>
    </lineage>
</organism>
<reference evidence="1" key="1">
    <citation type="submission" date="2021-06" db="EMBL/GenBank/DDBJ databases">
        <authorList>
            <person name="Kallberg Y."/>
            <person name="Tangrot J."/>
            <person name="Rosling A."/>
        </authorList>
    </citation>
    <scope>NUCLEOTIDE SEQUENCE</scope>
    <source>
        <strain evidence="1">28 12/20/2015</strain>
    </source>
</reference>
<comment type="caution">
    <text evidence="1">The sequence shown here is derived from an EMBL/GenBank/DDBJ whole genome shotgun (WGS) entry which is preliminary data.</text>
</comment>
<gene>
    <name evidence="1" type="ORF">SPELUC_LOCUS16049</name>
</gene>
<evidence type="ECO:0000313" key="2">
    <source>
        <dbReference type="Proteomes" id="UP000789366"/>
    </source>
</evidence>
<feature type="non-terminal residue" evidence="1">
    <location>
        <position position="271"/>
    </location>
</feature>
<proteinExistence type="predicted"/>
<sequence length="271" mass="30742">RALGLLDDITENEQCFAEAVSYNCTPAQLRLLFCHLILEGMALQTIWQNYHELLSKDHINTTNNIQQGENKTLTWIANFLEKHGCNITQVGLPQPPNRIHKITRIQEQFNNYSTLISEKEKMISKLNAKQKDIYDKIIYHIYNNKPLTIFINRRAGRAALNYSGGRTAHSLFRIPVEYNDDGCKCQINPESECAELIQKSSAITWDELPMAQKGNIEAVDILMCNICKCNLPFRGKIFIGAGDFRQVAPVILNGGRTATILESIKSSSLWN</sequence>